<proteinExistence type="predicted"/>
<comment type="caution">
    <text evidence="2">The sequence shown here is derived from an EMBL/GenBank/DDBJ whole genome shotgun (WGS) entry which is preliminary data.</text>
</comment>
<evidence type="ECO:0000256" key="1">
    <source>
        <dbReference type="SAM" id="Phobius"/>
    </source>
</evidence>
<keyword evidence="1" id="KW-1133">Transmembrane helix</keyword>
<reference evidence="2 3" key="1">
    <citation type="journal article" date="2018" name="PLoS Genet.">
        <title>Population sequencing reveals clonal diversity and ancestral inbreeding in the grapevine cultivar Chardonnay.</title>
        <authorList>
            <person name="Roach M.J."/>
            <person name="Johnson D.L."/>
            <person name="Bohlmann J."/>
            <person name="van Vuuren H.J."/>
            <person name="Jones S.J."/>
            <person name="Pretorius I.S."/>
            <person name="Schmidt S.A."/>
            <person name="Borneman A.R."/>
        </authorList>
    </citation>
    <scope>NUCLEOTIDE SEQUENCE [LARGE SCALE GENOMIC DNA]</scope>
    <source>
        <strain evidence="3">cv. Chardonnay</strain>
        <tissue evidence="2">Leaf</tissue>
    </source>
</reference>
<dbReference type="AlphaFoldDB" id="A0A438ECF8"/>
<feature type="transmembrane region" description="Helical" evidence="1">
    <location>
        <begin position="87"/>
        <end position="106"/>
    </location>
</feature>
<name>A0A438ECF8_VITVI</name>
<evidence type="ECO:0000313" key="3">
    <source>
        <dbReference type="Proteomes" id="UP000288805"/>
    </source>
</evidence>
<gene>
    <name evidence="2" type="ORF">CK203_079770</name>
</gene>
<dbReference type="EMBL" id="QGNW01001326">
    <property type="protein sequence ID" value="RVW45495.1"/>
    <property type="molecule type" value="Genomic_DNA"/>
</dbReference>
<dbReference type="PANTHER" id="PTHR37185:SF3">
    <property type="entry name" value="MEMBRANE PROTEIN"/>
    <property type="match status" value="1"/>
</dbReference>
<feature type="transmembrane region" description="Helical" evidence="1">
    <location>
        <begin position="156"/>
        <end position="181"/>
    </location>
</feature>
<keyword evidence="1" id="KW-0472">Membrane</keyword>
<evidence type="ECO:0000313" key="2">
    <source>
        <dbReference type="EMBL" id="RVW45495.1"/>
    </source>
</evidence>
<keyword evidence="1" id="KW-0812">Transmembrane</keyword>
<sequence>MNLLKIHNRQPSYFLNSHTAPLSPPRFLSLPCFRPTPSLPPFPSLSLHKYKFPISRVSGTKPSRWTNEEKEEEFEDLAPNSVVYQKTLRLVECSMFAAVAGLAYFLSNSLAIENYFGCFFSLPIVLSSMRWGVAAGRKTMVATTMLLFVLSGPVKASTYLVSIALLLALFICLQSFAWFSWSHHGFFMAVNDSSSSNGFDDLLFLCASCNKAASCLPLGNCQAKHHTSTLDRNNPLDLLNTPKLVGSELGSFDLLVHICSVRAMGAMGYVLISSFLIRENILALITLNVHASITYMFTAIGVNTIPSMDLIYALFGTLTWDEGFTNHAKMAGEGNIILVLNCQMSVQEDPNPFLFSNQISVWYLSDANIFTHYGFEDLHKPPRLDTHHSAKTEVNSSTSNF</sequence>
<accession>A0A438ECF8</accession>
<feature type="transmembrane region" description="Helical" evidence="1">
    <location>
        <begin position="254"/>
        <end position="272"/>
    </location>
</feature>
<feature type="transmembrane region" description="Helical" evidence="1">
    <location>
        <begin position="281"/>
        <end position="302"/>
    </location>
</feature>
<organism evidence="2 3">
    <name type="scientific">Vitis vinifera</name>
    <name type="common">Grape</name>
    <dbReference type="NCBI Taxonomy" id="29760"/>
    <lineage>
        <taxon>Eukaryota</taxon>
        <taxon>Viridiplantae</taxon>
        <taxon>Streptophyta</taxon>
        <taxon>Embryophyta</taxon>
        <taxon>Tracheophyta</taxon>
        <taxon>Spermatophyta</taxon>
        <taxon>Magnoliopsida</taxon>
        <taxon>eudicotyledons</taxon>
        <taxon>Gunneridae</taxon>
        <taxon>Pentapetalae</taxon>
        <taxon>rosids</taxon>
        <taxon>Vitales</taxon>
        <taxon>Vitaceae</taxon>
        <taxon>Viteae</taxon>
        <taxon>Vitis</taxon>
    </lineage>
</organism>
<dbReference type="PANTHER" id="PTHR37185">
    <property type="entry name" value="MEMBRANE PROTEIN"/>
    <property type="match status" value="1"/>
</dbReference>
<protein>
    <submittedName>
        <fullName evidence="2">Uncharacterized protein</fullName>
    </submittedName>
</protein>
<dbReference type="Proteomes" id="UP000288805">
    <property type="component" value="Unassembled WGS sequence"/>
</dbReference>